<dbReference type="EMBL" id="JBBPBN010000002">
    <property type="protein sequence ID" value="KAK9044451.1"/>
    <property type="molecule type" value="Genomic_DNA"/>
</dbReference>
<dbReference type="Pfam" id="PF22936">
    <property type="entry name" value="Pol_BBD"/>
    <property type="match status" value="1"/>
</dbReference>
<sequence>MALDDEPKVTSSSSTCDLTYDELLDEYKELQEGEHCYKAKASSANSWYLDSGCSRHMIGDKSRFLELKSKSGGVVTFGDNSKGHIEGIGSIGNNSSILIDDFSSWSLVRRHALESRAHLCTERTWVLGFEPNIGDSRRGDYYGQLVTVGGIMTCTSVLWIIGDSRVDHDSPHESSTRDDSVGIEQNLPQTNQEEQAEPLRAALVAPNAQNMQNIQLDYLLSMKEMFEQLNTSLKKDRPATPSNTTPSRAPIDKILTKQLPCLDENKLECSIALLVDKALSWWETTTLTAPAEKVTWEFFVEEFKKKYVSEQYLEELRKKFLYLKQALGIEDFQELVNRAIATEAKMITPEKKKGDSHRSEKSTRSDSRSWRQSKRQRQQRENYLNHTSGLRSNFVPRPQASSKTIAPGVSTFSTWNTGQAPSCGIYKKNHYGQCKSQTNACYLCGEADHYIKDCPRNPNKVPARTLTNESRAPGRAYHIKGRDDEESPDVIAGTIKVNSSPAYSLIDSGSTLSFVCSSKLSELRLEPEYATTSLLVSNPLGKTIPIKSVCNQSPITIRGISFPINLYVIPSCEFDIILRLDWLEKHEAWIDCQNRRLYLRGLGKESILLIDKKPTSIFALMTMQDEYDFGLPNIPVIYEYVDVFPEELSGLPPTREVEFRIEIQPGVRPVSITPYRMALVELKELQKQLHEL</sequence>
<accession>A0ABR2U4K8</accession>
<evidence type="ECO:0000256" key="2">
    <source>
        <dbReference type="PROSITE-ProRule" id="PRU00047"/>
    </source>
</evidence>
<dbReference type="SUPFAM" id="SSF50630">
    <property type="entry name" value="Acid proteases"/>
    <property type="match status" value="1"/>
</dbReference>
<reference evidence="5 6" key="1">
    <citation type="journal article" date="2024" name="G3 (Bethesda)">
        <title>Genome assembly of Hibiscus sabdariffa L. provides insights into metabolisms of medicinal natural products.</title>
        <authorList>
            <person name="Kim T."/>
        </authorList>
    </citation>
    <scope>NUCLEOTIDE SEQUENCE [LARGE SCALE GENOMIC DNA]</scope>
    <source>
        <strain evidence="5">TK-2024</strain>
        <tissue evidence="5">Old leaves</tissue>
    </source>
</reference>
<dbReference type="InterPro" id="IPR001878">
    <property type="entry name" value="Znf_CCHC"/>
</dbReference>
<feature type="compositionally biased region" description="Polar residues" evidence="3">
    <location>
        <begin position="381"/>
        <end position="391"/>
    </location>
</feature>
<feature type="domain" description="CCHC-type" evidence="4">
    <location>
        <begin position="441"/>
        <end position="456"/>
    </location>
</feature>
<evidence type="ECO:0000256" key="1">
    <source>
        <dbReference type="ARBA" id="ARBA00022750"/>
    </source>
</evidence>
<keyword evidence="2" id="KW-0479">Metal-binding</keyword>
<keyword evidence="2" id="KW-0863">Zinc-finger</keyword>
<proteinExistence type="predicted"/>
<keyword evidence="1" id="KW-0645">Protease</keyword>
<evidence type="ECO:0000256" key="3">
    <source>
        <dbReference type="SAM" id="MobiDB-lite"/>
    </source>
</evidence>
<dbReference type="InterPro" id="IPR032567">
    <property type="entry name" value="RTL1-rel"/>
</dbReference>
<evidence type="ECO:0000259" key="4">
    <source>
        <dbReference type="PROSITE" id="PS50158"/>
    </source>
</evidence>
<dbReference type="Gene3D" id="4.10.60.10">
    <property type="entry name" value="Zinc finger, CCHC-type"/>
    <property type="match status" value="1"/>
</dbReference>
<dbReference type="SMART" id="SM00343">
    <property type="entry name" value="ZnF_C2HC"/>
    <property type="match status" value="1"/>
</dbReference>
<dbReference type="Pfam" id="PF08284">
    <property type="entry name" value="RVP_2"/>
    <property type="match status" value="1"/>
</dbReference>
<feature type="compositionally biased region" description="Basic and acidic residues" evidence="3">
    <location>
        <begin position="348"/>
        <end position="369"/>
    </location>
</feature>
<keyword evidence="1" id="KW-0378">Hydrolase</keyword>
<name>A0ABR2U4K8_9ROSI</name>
<dbReference type="Gene3D" id="2.40.70.10">
    <property type="entry name" value="Acid Proteases"/>
    <property type="match status" value="1"/>
</dbReference>
<dbReference type="Pfam" id="PF00098">
    <property type="entry name" value="zf-CCHC"/>
    <property type="match status" value="1"/>
</dbReference>
<evidence type="ECO:0000313" key="5">
    <source>
        <dbReference type="EMBL" id="KAK9044451.1"/>
    </source>
</evidence>
<dbReference type="Pfam" id="PF03732">
    <property type="entry name" value="Retrotrans_gag"/>
    <property type="match status" value="1"/>
</dbReference>
<feature type="region of interest" description="Disordered" evidence="3">
    <location>
        <begin position="347"/>
        <end position="406"/>
    </location>
</feature>
<dbReference type="PANTHER" id="PTHR15503:SF45">
    <property type="entry name" value="RNA-DIRECTED DNA POLYMERASE HOMOLOG"/>
    <property type="match status" value="1"/>
</dbReference>
<keyword evidence="1" id="KW-0064">Aspartyl protease</keyword>
<organism evidence="5 6">
    <name type="scientific">Hibiscus sabdariffa</name>
    <name type="common">roselle</name>
    <dbReference type="NCBI Taxonomy" id="183260"/>
    <lineage>
        <taxon>Eukaryota</taxon>
        <taxon>Viridiplantae</taxon>
        <taxon>Streptophyta</taxon>
        <taxon>Embryophyta</taxon>
        <taxon>Tracheophyta</taxon>
        <taxon>Spermatophyta</taxon>
        <taxon>Magnoliopsida</taxon>
        <taxon>eudicotyledons</taxon>
        <taxon>Gunneridae</taxon>
        <taxon>Pentapetalae</taxon>
        <taxon>rosids</taxon>
        <taxon>malvids</taxon>
        <taxon>Malvales</taxon>
        <taxon>Malvaceae</taxon>
        <taxon>Malvoideae</taxon>
        <taxon>Hibiscus</taxon>
    </lineage>
</organism>
<dbReference type="SUPFAM" id="SSF56672">
    <property type="entry name" value="DNA/RNA polymerases"/>
    <property type="match status" value="1"/>
</dbReference>
<keyword evidence="2" id="KW-0862">Zinc</keyword>
<protein>
    <recommendedName>
        <fullName evidence="4">CCHC-type domain-containing protein</fullName>
    </recommendedName>
</protein>
<evidence type="ECO:0000313" key="6">
    <source>
        <dbReference type="Proteomes" id="UP001396334"/>
    </source>
</evidence>
<dbReference type="PROSITE" id="PS50158">
    <property type="entry name" value="ZF_CCHC"/>
    <property type="match status" value="1"/>
</dbReference>
<dbReference type="CDD" id="cd00303">
    <property type="entry name" value="retropepsin_like"/>
    <property type="match status" value="1"/>
</dbReference>
<dbReference type="InterPro" id="IPR043502">
    <property type="entry name" value="DNA/RNA_pol_sf"/>
</dbReference>
<dbReference type="InterPro" id="IPR005162">
    <property type="entry name" value="Retrotrans_gag_dom"/>
</dbReference>
<keyword evidence="6" id="KW-1185">Reference proteome</keyword>
<dbReference type="InterPro" id="IPR021109">
    <property type="entry name" value="Peptidase_aspartic_dom_sf"/>
</dbReference>
<dbReference type="Proteomes" id="UP001396334">
    <property type="component" value="Unassembled WGS sequence"/>
</dbReference>
<dbReference type="InterPro" id="IPR054722">
    <property type="entry name" value="PolX-like_BBD"/>
</dbReference>
<dbReference type="PANTHER" id="PTHR15503">
    <property type="entry name" value="LDOC1 RELATED"/>
    <property type="match status" value="1"/>
</dbReference>
<comment type="caution">
    <text evidence="5">The sequence shown here is derived from an EMBL/GenBank/DDBJ whole genome shotgun (WGS) entry which is preliminary data.</text>
</comment>
<gene>
    <name evidence="5" type="ORF">V6N11_058351</name>
</gene>